<gene>
    <name evidence="1" type="ORF">CGOC_LOCUS7603</name>
</gene>
<evidence type="ECO:0000313" key="1">
    <source>
        <dbReference type="EMBL" id="VDK79655.1"/>
    </source>
</evidence>
<dbReference type="AlphaFoldDB" id="A0A3P6TFK8"/>
<evidence type="ECO:0000313" key="2">
    <source>
        <dbReference type="Proteomes" id="UP000271889"/>
    </source>
</evidence>
<name>A0A3P6TFK8_CYLGO</name>
<protein>
    <submittedName>
        <fullName evidence="1">Uncharacterized protein</fullName>
    </submittedName>
</protein>
<organism evidence="1 2">
    <name type="scientific">Cylicostephanus goldi</name>
    <name type="common">Nematode worm</name>
    <dbReference type="NCBI Taxonomy" id="71465"/>
    <lineage>
        <taxon>Eukaryota</taxon>
        <taxon>Metazoa</taxon>
        <taxon>Ecdysozoa</taxon>
        <taxon>Nematoda</taxon>
        <taxon>Chromadorea</taxon>
        <taxon>Rhabditida</taxon>
        <taxon>Rhabditina</taxon>
        <taxon>Rhabditomorpha</taxon>
        <taxon>Strongyloidea</taxon>
        <taxon>Strongylidae</taxon>
        <taxon>Cylicostephanus</taxon>
    </lineage>
</organism>
<keyword evidence="2" id="KW-1185">Reference proteome</keyword>
<feature type="non-terminal residue" evidence="1">
    <location>
        <position position="1"/>
    </location>
</feature>
<reference evidence="1 2" key="1">
    <citation type="submission" date="2018-11" db="EMBL/GenBank/DDBJ databases">
        <authorList>
            <consortium name="Pathogen Informatics"/>
        </authorList>
    </citation>
    <scope>NUCLEOTIDE SEQUENCE [LARGE SCALE GENOMIC DNA]</scope>
</reference>
<dbReference type="Proteomes" id="UP000271889">
    <property type="component" value="Unassembled WGS sequence"/>
</dbReference>
<proteinExistence type="predicted"/>
<dbReference type="OrthoDB" id="5809221at2759"/>
<dbReference type="EMBL" id="UYRV01026662">
    <property type="protein sequence ID" value="VDK79655.1"/>
    <property type="molecule type" value="Genomic_DNA"/>
</dbReference>
<accession>A0A3P6TFK8</accession>
<sequence length="136" mass="15873">ATFVNKGHPDYTDENDHYNTWLRNDSISKSIPLLEEYCTIPKLKDPLLSFYFTLHSNVNSLREWPHDVRADKTSKRLYKQRLISGRQLDMIGEVELMLKCILVIPSSNADLKEHSLPQNVLHVEKEIAFLHELLML</sequence>